<dbReference type="Gene3D" id="3.40.50.720">
    <property type="entry name" value="NAD(P)-binding Rossmann-like Domain"/>
    <property type="match status" value="1"/>
</dbReference>
<feature type="domain" description="Gfo/Idh/MocA-like oxidoreductase N-terminal" evidence="3">
    <location>
        <begin position="6"/>
        <end position="111"/>
    </location>
</feature>
<dbReference type="InterPro" id="IPR050463">
    <property type="entry name" value="Gfo/Idh/MocA_oxidrdct_glycsds"/>
</dbReference>
<reference evidence="5" key="1">
    <citation type="journal article" date="2021" name="PeerJ">
        <title>Extensive microbial diversity within the chicken gut microbiome revealed by metagenomics and culture.</title>
        <authorList>
            <person name="Gilroy R."/>
            <person name="Ravi A."/>
            <person name="Getino M."/>
            <person name="Pursley I."/>
            <person name="Horton D.L."/>
            <person name="Alikhan N.F."/>
            <person name="Baker D."/>
            <person name="Gharbi K."/>
            <person name="Hall N."/>
            <person name="Watson M."/>
            <person name="Adriaenssens E.M."/>
            <person name="Foster-Nyarko E."/>
            <person name="Jarju S."/>
            <person name="Secka A."/>
            <person name="Antonio M."/>
            <person name="Oren A."/>
            <person name="Chaudhuri R.R."/>
            <person name="La Ragione R."/>
            <person name="Hildebrand F."/>
            <person name="Pallen M.J."/>
        </authorList>
    </citation>
    <scope>NUCLEOTIDE SEQUENCE</scope>
    <source>
        <strain evidence="5">ChiHjej8B7-3636</strain>
    </source>
</reference>
<dbReference type="InterPro" id="IPR036291">
    <property type="entry name" value="NAD(P)-bd_dom_sf"/>
</dbReference>
<evidence type="ECO:0000259" key="4">
    <source>
        <dbReference type="Pfam" id="PF22725"/>
    </source>
</evidence>
<comment type="caution">
    <text evidence="5">The sequence shown here is derived from an EMBL/GenBank/DDBJ whole genome shotgun (WGS) entry which is preliminary data.</text>
</comment>
<dbReference type="PANTHER" id="PTHR43818">
    <property type="entry name" value="BCDNA.GH03377"/>
    <property type="match status" value="1"/>
</dbReference>
<dbReference type="Proteomes" id="UP000824220">
    <property type="component" value="Unassembled WGS sequence"/>
</dbReference>
<dbReference type="InterPro" id="IPR000683">
    <property type="entry name" value="Gfo/Idh/MocA-like_OxRdtase_N"/>
</dbReference>
<feature type="domain" description="GFO/IDH/MocA-like oxidoreductase" evidence="4">
    <location>
        <begin position="130"/>
        <end position="240"/>
    </location>
</feature>
<gene>
    <name evidence="5" type="ORF">H9800_00680</name>
</gene>
<accession>A0A9D2H3Y6</accession>
<dbReference type="SUPFAM" id="SSF55347">
    <property type="entry name" value="Glyceraldehyde-3-phosphate dehydrogenase-like, C-terminal domain"/>
    <property type="match status" value="1"/>
</dbReference>
<dbReference type="EMBL" id="DXAM01000011">
    <property type="protein sequence ID" value="HJA03364.1"/>
    <property type="molecule type" value="Genomic_DNA"/>
</dbReference>
<dbReference type="PANTHER" id="PTHR43818:SF11">
    <property type="entry name" value="BCDNA.GH03377"/>
    <property type="match status" value="1"/>
</dbReference>
<keyword evidence="1" id="KW-0560">Oxidoreductase</keyword>
<proteinExistence type="predicted"/>
<evidence type="ECO:0000313" key="5">
    <source>
        <dbReference type="EMBL" id="HJA03364.1"/>
    </source>
</evidence>
<dbReference type="Pfam" id="PF22725">
    <property type="entry name" value="GFO_IDH_MocA_C3"/>
    <property type="match status" value="1"/>
</dbReference>
<evidence type="ECO:0000259" key="3">
    <source>
        <dbReference type="Pfam" id="PF01408"/>
    </source>
</evidence>
<dbReference type="AlphaFoldDB" id="A0A9D2H3Y6"/>
<evidence type="ECO:0000256" key="2">
    <source>
        <dbReference type="ARBA" id="ARBA00023027"/>
    </source>
</evidence>
<evidence type="ECO:0000256" key="1">
    <source>
        <dbReference type="ARBA" id="ARBA00023002"/>
    </source>
</evidence>
<dbReference type="Pfam" id="PF01408">
    <property type="entry name" value="GFO_IDH_MocA"/>
    <property type="match status" value="1"/>
</dbReference>
<sequence length="344" mass="36671">MGRAWLRTIAEDPDVELVGLVDLDLDAARGALAEAGIRGDIALGTRVSAVAAEAGADAVVNVTIPEAHLPVNREALAAGLPVLCEKPAAPMIADAFRQAAASEAHGELLMISQSRRYFAALDAVRALLPTIGAVSSVSTRFLREAHFPGFREEMAHPLLIDMAIHQFDVARALVPAEPVSVVCDEHNPSWSWFDGAADAHAVFRFADGARYVFTGSWVAVGEQTSWNGEWRIDGEGGTIRWDGEDAVTLVRAGVRDAPERIEVPGGVPEQISGSLKEFVAALRSGQSPESTALANIHSLAMVFSATRAADTGERVDIEGVRRQALADAIATEQDSEVIARLREL</sequence>
<reference evidence="5" key="2">
    <citation type="submission" date="2021-04" db="EMBL/GenBank/DDBJ databases">
        <authorList>
            <person name="Gilroy R."/>
        </authorList>
    </citation>
    <scope>NUCLEOTIDE SEQUENCE</scope>
    <source>
        <strain evidence="5">ChiHjej8B7-3636</strain>
    </source>
</reference>
<keyword evidence="2" id="KW-0520">NAD</keyword>
<dbReference type="InterPro" id="IPR055170">
    <property type="entry name" value="GFO_IDH_MocA-like_dom"/>
</dbReference>
<dbReference type="GO" id="GO:0000166">
    <property type="term" value="F:nucleotide binding"/>
    <property type="evidence" value="ECO:0007669"/>
    <property type="project" value="InterPro"/>
</dbReference>
<name>A0A9D2H3Y6_9MICO</name>
<dbReference type="SUPFAM" id="SSF51735">
    <property type="entry name" value="NAD(P)-binding Rossmann-fold domains"/>
    <property type="match status" value="1"/>
</dbReference>
<dbReference type="GO" id="GO:0016491">
    <property type="term" value="F:oxidoreductase activity"/>
    <property type="evidence" value="ECO:0007669"/>
    <property type="project" value="UniProtKB-KW"/>
</dbReference>
<evidence type="ECO:0000313" key="6">
    <source>
        <dbReference type="Proteomes" id="UP000824220"/>
    </source>
</evidence>
<protein>
    <submittedName>
        <fullName evidence="5">Gfo/Idh/MocA family oxidoreductase</fullName>
    </submittedName>
</protein>
<organism evidence="5 6">
    <name type="scientific">Candidatus Microbacterium stercoravium</name>
    <dbReference type="NCBI Taxonomy" id="2838697"/>
    <lineage>
        <taxon>Bacteria</taxon>
        <taxon>Bacillati</taxon>
        <taxon>Actinomycetota</taxon>
        <taxon>Actinomycetes</taxon>
        <taxon>Micrococcales</taxon>
        <taxon>Microbacteriaceae</taxon>
        <taxon>Microbacterium</taxon>
    </lineage>
</organism>
<dbReference type="Gene3D" id="3.30.360.10">
    <property type="entry name" value="Dihydrodipicolinate Reductase, domain 2"/>
    <property type="match status" value="1"/>
</dbReference>